<evidence type="ECO:0000313" key="7">
    <source>
        <dbReference type="Proteomes" id="UP000248597"/>
    </source>
</evidence>
<evidence type="ECO:0000256" key="2">
    <source>
        <dbReference type="ARBA" id="ARBA00023136"/>
    </source>
</evidence>
<dbReference type="PANTHER" id="PTHR30329">
    <property type="entry name" value="STATOR ELEMENT OF FLAGELLAR MOTOR COMPLEX"/>
    <property type="match status" value="1"/>
</dbReference>
<dbReference type="Pfam" id="PF13488">
    <property type="entry name" value="Gly-zipper_Omp"/>
    <property type="match status" value="1"/>
</dbReference>
<evidence type="ECO:0000256" key="3">
    <source>
        <dbReference type="ARBA" id="ARBA00023237"/>
    </source>
</evidence>
<dbReference type="InterPro" id="IPR050330">
    <property type="entry name" value="Bact_OuterMem_StrucFunc"/>
</dbReference>
<dbReference type="CDD" id="cd07185">
    <property type="entry name" value="OmpA_C-like"/>
    <property type="match status" value="1"/>
</dbReference>
<dbReference type="EMBL" id="QFPJ01000003">
    <property type="protein sequence ID" value="PZQ24292.1"/>
    <property type="molecule type" value="Genomic_DNA"/>
</dbReference>
<dbReference type="PROSITE" id="PS51123">
    <property type="entry name" value="OMPA_2"/>
    <property type="match status" value="1"/>
</dbReference>
<dbReference type="PANTHER" id="PTHR30329:SF21">
    <property type="entry name" value="LIPOPROTEIN YIAD-RELATED"/>
    <property type="match status" value="1"/>
</dbReference>
<protein>
    <recommendedName>
        <fullName evidence="5">OmpA-like domain-containing protein</fullName>
    </recommendedName>
</protein>
<keyword evidence="3" id="KW-0998">Cell outer membrane</keyword>
<gene>
    <name evidence="6" type="ORF">DI569_02380</name>
</gene>
<dbReference type="InterPro" id="IPR006665">
    <property type="entry name" value="OmpA-like"/>
</dbReference>
<dbReference type="PROSITE" id="PS51257">
    <property type="entry name" value="PROKAR_LIPOPROTEIN"/>
    <property type="match status" value="1"/>
</dbReference>
<comment type="caution">
    <text evidence="6">The sequence shown here is derived from an EMBL/GenBank/DDBJ whole genome shotgun (WGS) entry which is preliminary data.</text>
</comment>
<dbReference type="InterPro" id="IPR036737">
    <property type="entry name" value="OmpA-like_sf"/>
</dbReference>
<dbReference type="AlphaFoldDB" id="A0A2W5L4P3"/>
<evidence type="ECO:0000256" key="1">
    <source>
        <dbReference type="ARBA" id="ARBA00004442"/>
    </source>
</evidence>
<organism evidence="6 7">
    <name type="scientific">Sphingopyxis macrogoltabida</name>
    <name type="common">Sphingomonas macrogoltabidus</name>
    <dbReference type="NCBI Taxonomy" id="33050"/>
    <lineage>
        <taxon>Bacteria</taxon>
        <taxon>Pseudomonadati</taxon>
        <taxon>Pseudomonadota</taxon>
        <taxon>Alphaproteobacteria</taxon>
        <taxon>Sphingomonadales</taxon>
        <taxon>Sphingomonadaceae</taxon>
        <taxon>Sphingopyxis</taxon>
    </lineage>
</organism>
<dbReference type="GO" id="GO:0009279">
    <property type="term" value="C:cell outer membrane"/>
    <property type="evidence" value="ECO:0007669"/>
    <property type="project" value="UniProtKB-SubCell"/>
</dbReference>
<dbReference type="Pfam" id="PF00691">
    <property type="entry name" value="OmpA"/>
    <property type="match status" value="1"/>
</dbReference>
<name>A0A2W5L4P3_SPHMC</name>
<feature type="domain" description="OmpA-like" evidence="5">
    <location>
        <begin position="103"/>
        <end position="221"/>
    </location>
</feature>
<reference evidence="6 7" key="1">
    <citation type="submission" date="2017-08" db="EMBL/GenBank/DDBJ databases">
        <title>Infants hospitalized years apart are colonized by the same room-sourced microbial strains.</title>
        <authorList>
            <person name="Brooks B."/>
            <person name="Olm M.R."/>
            <person name="Firek B.A."/>
            <person name="Baker R."/>
            <person name="Thomas B.C."/>
            <person name="Morowitz M.J."/>
            <person name="Banfield J.F."/>
        </authorList>
    </citation>
    <scope>NUCLEOTIDE SEQUENCE [LARGE SCALE GENOMIC DNA]</scope>
    <source>
        <strain evidence="6">S2_005_003_R2_47</strain>
    </source>
</reference>
<proteinExistence type="predicted"/>
<keyword evidence="2 4" id="KW-0472">Membrane</keyword>
<evidence type="ECO:0000256" key="4">
    <source>
        <dbReference type="PROSITE-ProRule" id="PRU00473"/>
    </source>
</evidence>
<dbReference type="InterPro" id="IPR006664">
    <property type="entry name" value="OMP_bac"/>
</dbReference>
<dbReference type="Gene3D" id="3.30.1330.60">
    <property type="entry name" value="OmpA-like domain"/>
    <property type="match status" value="1"/>
</dbReference>
<evidence type="ECO:0000259" key="5">
    <source>
        <dbReference type="PROSITE" id="PS51123"/>
    </source>
</evidence>
<evidence type="ECO:0000313" key="6">
    <source>
        <dbReference type="EMBL" id="PZQ24292.1"/>
    </source>
</evidence>
<dbReference type="InterPro" id="IPR039567">
    <property type="entry name" value="Gly-zipper"/>
</dbReference>
<dbReference type="Proteomes" id="UP000248597">
    <property type="component" value="Unassembled WGS sequence"/>
</dbReference>
<dbReference type="InterPro" id="IPR006690">
    <property type="entry name" value="OMPA-like_CS"/>
</dbReference>
<dbReference type="SUPFAM" id="SSF103088">
    <property type="entry name" value="OmpA-like"/>
    <property type="match status" value="1"/>
</dbReference>
<comment type="subcellular location">
    <subcellularLocation>
        <location evidence="1">Cell outer membrane</location>
    </subcellularLocation>
</comment>
<accession>A0A2W5L4P3</accession>
<dbReference type="PROSITE" id="PS01068">
    <property type="entry name" value="OMPA_1"/>
    <property type="match status" value="1"/>
</dbReference>
<dbReference type="PRINTS" id="PR01021">
    <property type="entry name" value="OMPADOMAIN"/>
</dbReference>
<sequence>MTIKMFKLTALAGIGAVTLAGCVTDPETGQKRISNAAIGGAIGVAGGYLLGDLIGGRNDRTEKILGAGIGAVAGAGIGHYMDQQEKKLRERTAGTGIDVERQGDQLVLNMPGDVTFDYNSAVVKSQFRSALDSVASTLSEFPSTYIDVYGHTDSTGSDSYNQGLSERRASSVADYLAGRGVNRARMATVGYGESQLKCTPERSEADYQCNRRVEIRIAPVTQNDVNAAG</sequence>